<comment type="caution">
    <text evidence="2">The sequence shown here is derived from an EMBL/GenBank/DDBJ whole genome shotgun (WGS) entry which is preliminary data.</text>
</comment>
<name>A0ABR2IL39_9EUKA</name>
<organism evidence="2 3">
    <name type="scientific">Tritrichomonas musculus</name>
    <dbReference type="NCBI Taxonomy" id="1915356"/>
    <lineage>
        <taxon>Eukaryota</taxon>
        <taxon>Metamonada</taxon>
        <taxon>Parabasalia</taxon>
        <taxon>Tritrichomonadida</taxon>
        <taxon>Tritrichomonadidae</taxon>
        <taxon>Tritrichomonas</taxon>
    </lineage>
</organism>
<feature type="coiled-coil region" evidence="1">
    <location>
        <begin position="166"/>
        <end position="193"/>
    </location>
</feature>
<evidence type="ECO:0000256" key="1">
    <source>
        <dbReference type="SAM" id="Coils"/>
    </source>
</evidence>
<protein>
    <submittedName>
        <fullName evidence="2">Uncharacterized protein</fullName>
    </submittedName>
</protein>
<accession>A0ABR2IL39</accession>
<gene>
    <name evidence="2" type="ORF">M9Y10_011673</name>
</gene>
<dbReference type="EMBL" id="JAPFFF010000017">
    <property type="protein sequence ID" value="KAK8863979.1"/>
    <property type="molecule type" value="Genomic_DNA"/>
</dbReference>
<keyword evidence="1" id="KW-0175">Coiled coil</keyword>
<evidence type="ECO:0000313" key="2">
    <source>
        <dbReference type="EMBL" id="KAK8863979.1"/>
    </source>
</evidence>
<keyword evidence="3" id="KW-1185">Reference proteome</keyword>
<dbReference type="Proteomes" id="UP001470230">
    <property type="component" value="Unassembled WGS sequence"/>
</dbReference>
<evidence type="ECO:0000313" key="3">
    <source>
        <dbReference type="Proteomes" id="UP001470230"/>
    </source>
</evidence>
<sequence>MRTGIKEMIPRIEIQNDFIGNEKEKEAFTDAISDPNYINAQTFRTQVEIICSYLRTNEILVSFDRIGNIFNEPGLCIMNQFYKFNRGYRPDGRPPKLTEEQIQAISDYIQNRHLSEKYQKFPTYYEIYEFVAHKFKKYIYTDTLRHIIREKLGHLFKSVVGIPKEEDRMAVSLEDIEKNIEELKQKIEGVPTKFVFNLDEVGYEEFCDAHEMN</sequence>
<proteinExistence type="predicted"/>
<reference evidence="2 3" key="1">
    <citation type="submission" date="2024-04" db="EMBL/GenBank/DDBJ databases">
        <title>Tritrichomonas musculus Genome.</title>
        <authorList>
            <person name="Alves-Ferreira E."/>
            <person name="Grigg M."/>
            <person name="Lorenzi H."/>
            <person name="Galac M."/>
        </authorList>
    </citation>
    <scope>NUCLEOTIDE SEQUENCE [LARGE SCALE GENOMIC DNA]</scope>
    <source>
        <strain evidence="2 3">EAF2021</strain>
    </source>
</reference>